<organism evidence="9 10">
    <name type="scientific">Parasponia andersonii</name>
    <name type="common">Sponia andersonii</name>
    <dbReference type="NCBI Taxonomy" id="3476"/>
    <lineage>
        <taxon>Eukaryota</taxon>
        <taxon>Viridiplantae</taxon>
        <taxon>Streptophyta</taxon>
        <taxon>Embryophyta</taxon>
        <taxon>Tracheophyta</taxon>
        <taxon>Spermatophyta</taxon>
        <taxon>Magnoliopsida</taxon>
        <taxon>eudicotyledons</taxon>
        <taxon>Gunneridae</taxon>
        <taxon>Pentapetalae</taxon>
        <taxon>rosids</taxon>
        <taxon>fabids</taxon>
        <taxon>Rosales</taxon>
        <taxon>Cannabaceae</taxon>
        <taxon>Parasponia</taxon>
    </lineage>
</organism>
<gene>
    <name evidence="9" type="ORF">PanWU01x14_344750</name>
</gene>
<dbReference type="InterPro" id="IPR002885">
    <property type="entry name" value="PPR_rpt"/>
</dbReference>
<evidence type="ECO:0000256" key="5">
    <source>
        <dbReference type="ARBA" id="ARBA00023128"/>
    </source>
</evidence>
<dbReference type="InterPro" id="IPR033443">
    <property type="entry name" value="PROP1-like_PPR_dom"/>
</dbReference>
<evidence type="ECO:0000313" key="9">
    <source>
        <dbReference type="EMBL" id="PON34386.1"/>
    </source>
</evidence>
<dbReference type="PANTHER" id="PTHR45717:SF15">
    <property type="entry name" value="AGL218WP"/>
    <property type="match status" value="1"/>
</dbReference>
<comment type="similarity">
    <text evidence="2">Belongs to the PPR family. P subfamily.</text>
</comment>
<evidence type="ECO:0000256" key="3">
    <source>
        <dbReference type="ARBA" id="ARBA00022737"/>
    </source>
</evidence>
<feature type="repeat" description="PPR" evidence="6">
    <location>
        <begin position="256"/>
        <end position="290"/>
    </location>
</feature>
<feature type="compositionally biased region" description="Acidic residues" evidence="7">
    <location>
        <begin position="111"/>
        <end position="130"/>
    </location>
</feature>
<evidence type="ECO:0000256" key="1">
    <source>
        <dbReference type="ARBA" id="ARBA00004173"/>
    </source>
</evidence>
<evidence type="ECO:0000256" key="6">
    <source>
        <dbReference type="PROSITE-ProRule" id="PRU00708"/>
    </source>
</evidence>
<dbReference type="GO" id="GO:0005739">
    <property type="term" value="C:mitochondrion"/>
    <property type="evidence" value="ECO:0007669"/>
    <property type="project" value="UniProtKB-SubCell"/>
</dbReference>
<reference evidence="10" key="1">
    <citation type="submission" date="2016-06" db="EMBL/GenBank/DDBJ databases">
        <title>Parallel loss of symbiosis genes in relatives of nitrogen-fixing non-legume Parasponia.</title>
        <authorList>
            <person name="Van Velzen R."/>
            <person name="Holmer R."/>
            <person name="Bu F."/>
            <person name="Rutten L."/>
            <person name="Van Zeijl A."/>
            <person name="Liu W."/>
            <person name="Santuari L."/>
            <person name="Cao Q."/>
            <person name="Sharma T."/>
            <person name="Shen D."/>
            <person name="Roswanjaya Y."/>
            <person name="Wardhani T."/>
            <person name="Kalhor M.S."/>
            <person name="Jansen J."/>
            <person name="Van den Hoogen J."/>
            <person name="Gungor B."/>
            <person name="Hartog M."/>
            <person name="Hontelez J."/>
            <person name="Verver J."/>
            <person name="Yang W.-C."/>
            <person name="Schijlen E."/>
            <person name="Repin R."/>
            <person name="Schilthuizen M."/>
            <person name="Schranz E."/>
            <person name="Heidstra R."/>
            <person name="Miyata K."/>
            <person name="Fedorova E."/>
            <person name="Kohlen W."/>
            <person name="Bisseling T."/>
            <person name="Smit S."/>
            <person name="Geurts R."/>
        </authorList>
    </citation>
    <scope>NUCLEOTIDE SEQUENCE [LARGE SCALE GENOMIC DNA]</scope>
    <source>
        <strain evidence="10">cv. WU1-14</strain>
    </source>
</reference>
<dbReference type="GO" id="GO:0003729">
    <property type="term" value="F:mRNA binding"/>
    <property type="evidence" value="ECO:0007669"/>
    <property type="project" value="UniProtKB-ARBA"/>
</dbReference>
<dbReference type="InterPro" id="IPR011990">
    <property type="entry name" value="TPR-like_helical_dom_sf"/>
</dbReference>
<dbReference type="PANTHER" id="PTHR45717">
    <property type="entry name" value="OS12G0527900 PROTEIN"/>
    <property type="match status" value="1"/>
</dbReference>
<evidence type="ECO:0000256" key="4">
    <source>
        <dbReference type="ARBA" id="ARBA00022946"/>
    </source>
</evidence>
<comment type="caution">
    <text evidence="9">The sequence shown here is derived from an EMBL/GenBank/DDBJ whole genome shotgun (WGS) entry which is preliminary data.</text>
</comment>
<comment type="subcellular location">
    <subcellularLocation>
        <location evidence="1">Mitochondrion</location>
    </subcellularLocation>
</comment>
<proteinExistence type="inferred from homology"/>
<dbReference type="EMBL" id="JXTB01000662">
    <property type="protein sequence ID" value="PON34386.1"/>
    <property type="molecule type" value="Genomic_DNA"/>
</dbReference>
<feature type="repeat" description="PPR" evidence="6">
    <location>
        <begin position="462"/>
        <end position="496"/>
    </location>
</feature>
<dbReference type="FunFam" id="1.25.40.10:FF:000394">
    <property type="entry name" value="Pentatricopeptide repeat-containing protein, mitochondrial"/>
    <property type="match status" value="1"/>
</dbReference>
<evidence type="ECO:0000256" key="7">
    <source>
        <dbReference type="SAM" id="MobiDB-lite"/>
    </source>
</evidence>
<feature type="region of interest" description="Disordered" evidence="7">
    <location>
        <begin position="94"/>
        <end position="150"/>
    </location>
</feature>
<keyword evidence="10" id="KW-1185">Reference proteome</keyword>
<evidence type="ECO:0000256" key="2">
    <source>
        <dbReference type="ARBA" id="ARBA00007626"/>
    </source>
</evidence>
<feature type="domain" description="PROP1-like PPR" evidence="8">
    <location>
        <begin position="439"/>
        <end position="552"/>
    </location>
</feature>
<dbReference type="Gene3D" id="1.25.40.10">
    <property type="entry name" value="Tetratricopeptide repeat domain"/>
    <property type="match status" value="2"/>
</dbReference>
<dbReference type="Pfam" id="PF13812">
    <property type="entry name" value="PPR_3"/>
    <property type="match status" value="1"/>
</dbReference>
<evidence type="ECO:0000259" key="8">
    <source>
        <dbReference type="Pfam" id="PF17177"/>
    </source>
</evidence>
<dbReference type="NCBIfam" id="TIGR00756">
    <property type="entry name" value="PPR"/>
    <property type="match status" value="2"/>
</dbReference>
<dbReference type="PROSITE" id="PS51375">
    <property type="entry name" value="PPR"/>
    <property type="match status" value="2"/>
</dbReference>
<keyword evidence="3" id="KW-0677">Repeat</keyword>
<evidence type="ECO:0000313" key="10">
    <source>
        <dbReference type="Proteomes" id="UP000237105"/>
    </source>
</evidence>
<keyword evidence="5" id="KW-0496">Mitochondrion</keyword>
<dbReference type="SUPFAM" id="SSF48452">
    <property type="entry name" value="TPR-like"/>
    <property type="match status" value="1"/>
</dbReference>
<dbReference type="Proteomes" id="UP000237105">
    <property type="component" value="Unassembled WGS sequence"/>
</dbReference>
<sequence>MWALRRASVPLRNRGFSIRASNAAFPDLEIQEKAGVFDSPELTSNRCLSFKRFYHRKNDSVNFYRVRRSLSSQAGTENSEDEDEDDLEDGFSELETTDRAKAVKDTNAGDNNEDELISEPDFSDSDGDDAEPSKDELEISDTEADLSEKRPFRKKGTSKLFKAIIAAPGLSVHSALDKWVEEGNEIERGELALTMLNLRKLRMYGRALQLSEWLEASKQLEFVERDYSSHVDLIAKVRGLEKASKYIERIPKSSRGELIYRTLLANYVQANNVKKAEELFNKMKDMDLPVTAFACNQLLLLYKRTDKKKLADVLLLMEKENVKPNLFTFKLLMDTKGQLNDISGMEEILEKMKEQGFEADLHIRFILARHYASAGLKEKAEAVLKEMEQGNLSENRKASRNLLRIYAELGQADEVERVWKSCESNPRPGECIAAIEAWGKLNKIKEAEAIFDKMLKTVTKPSSVHYTALLNVYASHKMLTKGKDLIKRMANNGCRIGPHTWDALVKLYVDAGEIEKADSVLYKAAQQNQMKPLYRTYMAIMDQYSKRGDIHNTEKIFHRMRQVGYTARLRQFQSLVSAYINAKVPAYGIRDRMKADNIFPNRDLAGLLVQVDAFRKTSVSDLLE</sequence>
<accession>A0A2P5ACZ0</accession>
<name>A0A2P5ACZ0_PARAD</name>
<protein>
    <submittedName>
        <fullName evidence="9">Tetratricopeptide-like helical domain containing protein</fullName>
    </submittedName>
</protein>
<dbReference type="OrthoDB" id="739241at2759"/>
<dbReference type="Pfam" id="PF01535">
    <property type="entry name" value="PPR"/>
    <property type="match status" value="2"/>
</dbReference>
<dbReference type="AlphaFoldDB" id="A0A2P5ACZ0"/>
<dbReference type="Pfam" id="PF17177">
    <property type="entry name" value="PPR_long"/>
    <property type="match status" value="1"/>
</dbReference>
<keyword evidence="4" id="KW-0809">Transit peptide</keyword>